<dbReference type="PANTHER" id="PTHR30069:SF29">
    <property type="entry name" value="HEMOGLOBIN AND HEMOGLOBIN-HAPTOGLOBIN-BINDING PROTEIN 1-RELATED"/>
    <property type="match status" value="1"/>
</dbReference>
<keyword evidence="12" id="KW-1185">Reference proteome</keyword>
<evidence type="ECO:0000256" key="9">
    <source>
        <dbReference type="SAM" id="SignalP"/>
    </source>
</evidence>
<keyword evidence="7 8" id="KW-0998">Cell outer membrane</keyword>
<evidence type="ECO:0000256" key="7">
    <source>
        <dbReference type="ARBA" id="ARBA00023237"/>
    </source>
</evidence>
<evidence type="ECO:0000259" key="10">
    <source>
        <dbReference type="Pfam" id="PF07715"/>
    </source>
</evidence>
<dbReference type="InterPro" id="IPR036942">
    <property type="entry name" value="Beta-barrel_TonB_sf"/>
</dbReference>
<evidence type="ECO:0000256" key="8">
    <source>
        <dbReference type="PROSITE-ProRule" id="PRU01360"/>
    </source>
</evidence>
<sequence>MKKKITWFVTFLLIGIGLSNAQISQVTGNVTSDEDGLPVVGASVLVKGTTVGTVTDIDGNFTITGVPASAKVLVVSFIGLQSQEVPVKSVVNVVLKSDAKQLDEVMVVAYGTAKKESFTGSASVVKADKITSRPVANVTKALDGLVAGVQTTSGSGQPGSGVSVVVRGYGSINSAQSPLYVVDGVPYDGDVVSINPNDIESMTVLKDASAGALYGSRGANGVVMITTKKGKSGKVNVNLKANWGVASRSIPRYETMDEAGYLETVFQSYKNNQIYNNGLLPAAAGVAALEAMKSGATAIFGQNEQYNPFNYSVTELIDPTTGKVRSDARLKYSEDWMNEAMVNNPLRQEYNASFSGGNEKTKYMFSLGYLNEKGLLKTTQFSRYNGRMNIDSDVTNWLKAGMNASYSRNENNTAVENSSGNSNVWYTAQLMAPIFPVYEKDAEGKTVLDKNGNPVFDYGSNRPAGANADWNTIATLYDDKYSTTSDNLSARMYMELGNLKEGPLQGLKFSVNYGFDLINRDNMTYYNPYNGNATSVKGRLTKSASRSFSYTLNQLLNYDRRFGKHHVAALVGHEFYKYTYSYLSGQKTGFPFGGLYELAAATTVVDTDSYSHNYSVESVLSRLSYDYADKYYFSASFRTDGSSRFYKDSRWGNFWSVGANWRISQEEFMKNVRWVNNLSVKVSYGVQGNDRLLDSNGDDIYYAWQSFYSLSYPNNTMNGAALSSLENKGLKWEKNGNLNVGVEGRLFDRVSFSVEWYQRKTSDMLMSFPMATSLGFDGYNKNIGSMRNRGLDVSIATDIFQQPNFGWRLTLMGSTVKNEVLQLADKPEIINGSYIIREGETINSFYTATAAGVDPATGEQLYWVWDTDKDGVRGEKYISNDASKATNCKEIQGSRIPDLYGSFNNEFRYKNFDLSVLCTYSIGGKVLDSVYRTLLYGNYVGQAKSKHLERAWKQPGDITDIPRIEIGRSYITTNNDLIDASYLAIKNISLGYTFPEKLIQKWGMNRLRLSATADNVVLFNCLKGMNPQYNFSGGTSFGYVPVRTVSFGIDVTF</sequence>
<evidence type="ECO:0000313" key="11">
    <source>
        <dbReference type="EMBL" id="MBM6758243.1"/>
    </source>
</evidence>
<evidence type="ECO:0000256" key="6">
    <source>
        <dbReference type="ARBA" id="ARBA00023136"/>
    </source>
</evidence>
<comment type="similarity">
    <text evidence="8">Belongs to the TonB-dependent receptor family.</text>
</comment>
<dbReference type="NCBIfam" id="TIGR04057">
    <property type="entry name" value="SusC_RagA_signa"/>
    <property type="match status" value="1"/>
</dbReference>
<gene>
    <name evidence="11" type="ORF">H6A31_06045</name>
</gene>
<keyword evidence="11" id="KW-0675">Receptor</keyword>
<evidence type="ECO:0000256" key="3">
    <source>
        <dbReference type="ARBA" id="ARBA00022452"/>
    </source>
</evidence>
<evidence type="ECO:0000313" key="12">
    <source>
        <dbReference type="Proteomes" id="UP000703295"/>
    </source>
</evidence>
<evidence type="ECO:0000256" key="5">
    <source>
        <dbReference type="ARBA" id="ARBA00022729"/>
    </source>
</evidence>
<dbReference type="InterPro" id="IPR023997">
    <property type="entry name" value="TonB-dep_OMP_SusC/RagA_CS"/>
</dbReference>
<evidence type="ECO:0000256" key="2">
    <source>
        <dbReference type="ARBA" id="ARBA00022448"/>
    </source>
</evidence>
<proteinExistence type="inferred from homology"/>
<reference evidence="11 12" key="1">
    <citation type="journal article" date="2021" name="Sci. Rep.">
        <title>The distribution of antibiotic resistance genes in chicken gut microbiota commensals.</title>
        <authorList>
            <person name="Juricova H."/>
            <person name="Matiasovicova J."/>
            <person name="Kubasova T."/>
            <person name="Cejkova D."/>
            <person name="Rychlik I."/>
        </authorList>
    </citation>
    <scope>NUCLEOTIDE SEQUENCE [LARGE SCALE GENOMIC DNA]</scope>
    <source>
        <strain evidence="11 12">An801</strain>
    </source>
</reference>
<dbReference type="Proteomes" id="UP000703295">
    <property type="component" value="Unassembled WGS sequence"/>
</dbReference>
<organism evidence="11 12">
    <name type="scientific">Bacteroides mediterraneensis</name>
    <dbReference type="NCBI Taxonomy" id="1841856"/>
    <lineage>
        <taxon>Bacteria</taxon>
        <taxon>Pseudomonadati</taxon>
        <taxon>Bacteroidota</taxon>
        <taxon>Bacteroidia</taxon>
        <taxon>Bacteroidales</taxon>
        <taxon>Bacteroidaceae</taxon>
        <taxon>Bacteroides</taxon>
    </lineage>
</organism>
<feature type="domain" description="TonB-dependent receptor plug" evidence="10">
    <location>
        <begin position="115"/>
        <end position="222"/>
    </location>
</feature>
<dbReference type="Pfam" id="PF13715">
    <property type="entry name" value="CarbopepD_reg_2"/>
    <property type="match status" value="1"/>
</dbReference>
<dbReference type="Pfam" id="PF07715">
    <property type="entry name" value="Plug"/>
    <property type="match status" value="1"/>
</dbReference>
<dbReference type="SUPFAM" id="SSF49464">
    <property type="entry name" value="Carboxypeptidase regulatory domain-like"/>
    <property type="match status" value="1"/>
</dbReference>
<dbReference type="Gene3D" id="2.60.40.1120">
    <property type="entry name" value="Carboxypeptidase-like, regulatory domain"/>
    <property type="match status" value="1"/>
</dbReference>
<protein>
    <submittedName>
        <fullName evidence="11">TonB-dependent receptor</fullName>
    </submittedName>
</protein>
<dbReference type="InterPro" id="IPR037066">
    <property type="entry name" value="Plug_dom_sf"/>
</dbReference>
<dbReference type="PROSITE" id="PS52016">
    <property type="entry name" value="TONB_DEPENDENT_REC_3"/>
    <property type="match status" value="1"/>
</dbReference>
<keyword evidence="5 9" id="KW-0732">Signal</keyword>
<evidence type="ECO:0000256" key="1">
    <source>
        <dbReference type="ARBA" id="ARBA00004571"/>
    </source>
</evidence>
<dbReference type="NCBIfam" id="TIGR04056">
    <property type="entry name" value="OMP_RagA_SusC"/>
    <property type="match status" value="1"/>
</dbReference>
<feature type="signal peptide" evidence="9">
    <location>
        <begin position="1"/>
        <end position="21"/>
    </location>
</feature>
<dbReference type="InterPro" id="IPR008969">
    <property type="entry name" value="CarboxyPept-like_regulatory"/>
</dbReference>
<dbReference type="EMBL" id="JACJJW010000011">
    <property type="protein sequence ID" value="MBM6758243.1"/>
    <property type="molecule type" value="Genomic_DNA"/>
</dbReference>
<comment type="subcellular location">
    <subcellularLocation>
        <location evidence="1 8">Cell outer membrane</location>
        <topology evidence="1 8">Multi-pass membrane protein</topology>
    </subcellularLocation>
</comment>
<dbReference type="InterPro" id="IPR039426">
    <property type="entry name" value="TonB-dep_rcpt-like"/>
</dbReference>
<keyword evidence="2 8" id="KW-0813">Transport</keyword>
<keyword evidence="3 8" id="KW-1134">Transmembrane beta strand</keyword>
<keyword evidence="6 8" id="KW-0472">Membrane</keyword>
<accession>A0ABS2EV45</accession>
<dbReference type="PANTHER" id="PTHR30069">
    <property type="entry name" value="TONB-DEPENDENT OUTER MEMBRANE RECEPTOR"/>
    <property type="match status" value="1"/>
</dbReference>
<dbReference type="Gene3D" id="2.170.130.10">
    <property type="entry name" value="TonB-dependent receptor, plug domain"/>
    <property type="match status" value="1"/>
</dbReference>
<keyword evidence="4 8" id="KW-0812">Transmembrane</keyword>
<name>A0ABS2EV45_9BACE</name>
<dbReference type="InterPro" id="IPR023996">
    <property type="entry name" value="TonB-dep_OMP_SusC/RagA"/>
</dbReference>
<dbReference type="Gene3D" id="2.40.170.20">
    <property type="entry name" value="TonB-dependent receptor, beta-barrel domain"/>
    <property type="match status" value="1"/>
</dbReference>
<dbReference type="SUPFAM" id="SSF56935">
    <property type="entry name" value="Porins"/>
    <property type="match status" value="1"/>
</dbReference>
<evidence type="ECO:0000256" key="4">
    <source>
        <dbReference type="ARBA" id="ARBA00022692"/>
    </source>
</evidence>
<feature type="chain" id="PRO_5047525909" evidence="9">
    <location>
        <begin position="22"/>
        <end position="1053"/>
    </location>
</feature>
<comment type="caution">
    <text evidence="11">The sequence shown here is derived from an EMBL/GenBank/DDBJ whole genome shotgun (WGS) entry which is preliminary data.</text>
</comment>
<dbReference type="InterPro" id="IPR012910">
    <property type="entry name" value="Plug_dom"/>
</dbReference>
<dbReference type="RefSeq" id="WP_204475467.1">
    <property type="nucleotide sequence ID" value="NZ_JACJJW010000011.1"/>
</dbReference>